<comment type="similarity">
    <text evidence="1">Belongs to the LysR transcriptional regulatory family.</text>
</comment>
<dbReference type="SUPFAM" id="SSF46785">
    <property type="entry name" value="Winged helix' DNA-binding domain"/>
    <property type="match status" value="1"/>
</dbReference>
<dbReference type="Gene3D" id="3.40.190.290">
    <property type="match status" value="1"/>
</dbReference>
<comment type="caution">
    <text evidence="6">The sequence shown here is derived from an EMBL/GenBank/DDBJ whole genome shotgun (WGS) entry which is preliminary data.</text>
</comment>
<evidence type="ECO:0000313" key="6">
    <source>
        <dbReference type="EMBL" id="KGR76019.1"/>
    </source>
</evidence>
<keyword evidence="7" id="KW-1185">Reference proteome</keyword>
<evidence type="ECO:0000259" key="5">
    <source>
        <dbReference type="PROSITE" id="PS50931"/>
    </source>
</evidence>
<dbReference type="AlphaFoldDB" id="A0A0A3HU87"/>
<dbReference type="STRING" id="1384049.CD29_17285"/>
<dbReference type="GO" id="GO:0003700">
    <property type="term" value="F:DNA-binding transcription factor activity"/>
    <property type="evidence" value="ECO:0007669"/>
    <property type="project" value="InterPro"/>
</dbReference>
<dbReference type="Pfam" id="PF03466">
    <property type="entry name" value="LysR_substrate"/>
    <property type="match status" value="1"/>
</dbReference>
<organism evidence="6 7">
    <name type="scientific">Ureibacillus manganicus DSM 26584</name>
    <dbReference type="NCBI Taxonomy" id="1384049"/>
    <lineage>
        <taxon>Bacteria</taxon>
        <taxon>Bacillati</taxon>
        <taxon>Bacillota</taxon>
        <taxon>Bacilli</taxon>
        <taxon>Bacillales</taxon>
        <taxon>Caryophanaceae</taxon>
        <taxon>Ureibacillus</taxon>
    </lineage>
</organism>
<reference evidence="6 7" key="1">
    <citation type="submission" date="2014-02" db="EMBL/GenBank/DDBJ databases">
        <title>Draft genome sequence of Lysinibacillus manganicus DSM 26584T.</title>
        <authorList>
            <person name="Zhang F."/>
            <person name="Wang G."/>
            <person name="Zhang L."/>
        </authorList>
    </citation>
    <scope>NUCLEOTIDE SEQUENCE [LARGE SCALE GENOMIC DNA]</scope>
    <source>
        <strain evidence="6 7">DSM 26584</strain>
    </source>
</reference>
<keyword evidence="2" id="KW-0805">Transcription regulation</keyword>
<keyword evidence="4" id="KW-0804">Transcription</keyword>
<dbReference type="PRINTS" id="PR00039">
    <property type="entry name" value="HTHLYSR"/>
</dbReference>
<accession>A0A0A3HU87</accession>
<evidence type="ECO:0000256" key="4">
    <source>
        <dbReference type="ARBA" id="ARBA00023163"/>
    </source>
</evidence>
<dbReference type="FunFam" id="1.10.10.10:FF:000001">
    <property type="entry name" value="LysR family transcriptional regulator"/>
    <property type="match status" value="1"/>
</dbReference>
<dbReference type="GO" id="GO:0003677">
    <property type="term" value="F:DNA binding"/>
    <property type="evidence" value="ECO:0007669"/>
    <property type="project" value="UniProtKB-KW"/>
</dbReference>
<dbReference type="CDD" id="cd08434">
    <property type="entry name" value="PBP2_GltC_like"/>
    <property type="match status" value="1"/>
</dbReference>
<dbReference type="PROSITE" id="PS50931">
    <property type="entry name" value="HTH_LYSR"/>
    <property type="match status" value="1"/>
</dbReference>
<dbReference type="PANTHER" id="PTHR30419">
    <property type="entry name" value="HTH-TYPE TRANSCRIPTIONAL REGULATOR YBHD"/>
    <property type="match status" value="1"/>
</dbReference>
<dbReference type="EMBL" id="JPVN01000028">
    <property type="protein sequence ID" value="KGR76019.1"/>
    <property type="molecule type" value="Genomic_DNA"/>
</dbReference>
<dbReference type="InterPro" id="IPR036390">
    <property type="entry name" value="WH_DNA-bd_sf"/>
</dbReference>
<dbReference type="InterPro" id="IPR036388">
    <property type="entry name" value="WH-like_DNA-bd_sf"/>
</dbReference>
<dbReference type="Pfam" id="PF00126">
    <property type="entry name" value="HTH_1"/>
    <property type="match status" value="1"/>
</dbReference>
<proteinExistence type="inferred from homology"/>
<dbReference type="Proteomes" id="UP000030416">
    <property type="component" value="Unassembled WGS sequence"/>
</dbReference>
<gene>
    <name evidence="6" type="ORF">CD29_17285</name>
</gene>
<dbReference type="InterPro" id="IPR050950">
    <property type="entry name" value="HTH-type_LysR_regulators"/>
</dbReference>
<evidence type="ECO:0000313" key="7">
    <source>
        <dbReference type="Proteomes" id="UP000030416"/>
    </source>
</evidence>
<dbReference type="OrthoDB" id="9803735at2"/>
<dbReference type="PANTHER" id="PTHR30419:SF28">
    <property type="entry name" value="HTH-TYPE TRANSCRIPTIONAL REGULATOR BSDA"/>
    <property type="match status" value="1"/>
</dbReference>
<evidence type="ECO:0000256" key="3">
    <source>
        <dbReference type="ARBA" id="ARBA00023125"/>
    </source>
</evidence>
<dbReference type="InterPro" id="IPR005119">
    <property type="entry name" value="LysR_subst-bd"/>
</dbReference>
<dbReference type="eggNOG" id="COG0583">
    <property type="taxonomic scope" value="Bacteria"/>
</dbReference>
<dbReference type="Gene3D" id="1.10.10.10">
    <property type="entry name" value="Winged helix-like DNA-binding domain superfamily/Winged helix DNA-binding domain"/>
    <property type="match status" value="1"/>
</dbReference>
<evidence type="ECO:0000256" key="2">
    <source>
        <dbReference type="ARBA" id="ARBA00023015"/>
    </source>
</evidence>
<name>A0A0A3HU87_9BACL</name>
<feature type="domain" description="HTH lysR-type" evidence="5">
    <location>
        <begin position="1"/>
        <end position="58"/>
    </location>
</feature>
<evidence type="ECO:0000256" key="1">
    <source>
        <dbReference type="ARBA" id="ARBA00009437"/>
    </source>
</evidence>
<sequence>MEIQQLEYFKTVAEMQHMTHAAEKLNISQPALSKSIANIEQELGVPLFDRQGRSICLNRYGKLFLESVDIILDEFEKAKEEISEIIKPGFGEVSFGFIHTLGMAVVPELMAHIPLKYPNMKFTLTQSSSYNLLKGLEEGNLDLCLSQKIQSKIMDIQWVELWSEELFVIVPNNHQFANRNTIRLEEIKDEQFISIKRGNALRQIVDHFLEKAGVTTNTTFAGEEMHTVAGFVGAGLGVSLIPNIKGLNEYNVKKISVTDPICERKIGVAWAKGRYLSPAATQFKNYLVEYYTGNKSADGDK</sequence>
<dbReference type="SUPFAM" id="SSF53850">
    <property type="entry name" value="Periplasmic binding protein-like II"/>
    <property type="match status" value="1"/>
</dbReference>
<dbReference type="RefSeq" id="WP_036189405.1">
    <property type="nucleotide sequence ID" value="NZ_AVDA01000028.1"/>
</dbReference>
<protein>
    <submittedName>
        <fullName evidence="6">LysR family transcriptional regulator</fullName>
    </submittedName>
</protein>
<dbReference type="InterPro" id="IPR000847">
    <property type="entry name" value="LysR_HTH_N"/>
</dbReference>
<dbReference type="GO" id="GO:0005829">
    <property type="term" value="C:cytosol"/>
    <property type="evidence" value="ECO:0007669"/>
    <property type="project" value="TreeGrafter"/>
</dbReference>
<keyword evidence="3" id="KW-0238">DNA-binding</keyword>